<keyword evidence="2" id="KW-1185">Reference proteome</keyword>
<accession>A0A1X2HJP0</accession>
<comment type="caution">
    <text evidence="1">The sequence shown here is derived from an EMBL/GenBank/DDBJ whole genome shotgun (WGS) entry which is preliminary data.</text>
</comment>
<name>A0A1X2HJP0_SYNRA</name>
<dbReference type="AlphaFoldDB" id="A0A1X2HJP0"/>
<dbReference type="Proteomes" id="UP000242180">
    <property type="component" value="Unassembled WGS sequence"/>
</dbReference>
<reference evidence="1 2" key="1">
    <citation type="submission" date="2016-07" db="EMBL/GenBank/DDBJ databases">
        <title>Pervasive Adenine N6-methylation of Active Genes in Fungi.</title>
        <authorList>
            <consortium name="DOE Joint Genome Institute"/>
            <person name="Mondo S.J."/>
            <person name="Dannebaum R.O."/>
            <person name="Kuo R.C."/>
            <person name="Labutti K."/>
            <person name="Haridas S."/>
            <person name="Kuo A."/>
            <person name="Salamov A."/>
            <person name="Ahrendt S.R."/>
            <person name="Lipzen A."/>
            <person name="Sullivan W."/>
            <person name="Andreopoulos W.B."/>
            <person name="Clum A."/>
            <person name="Lindquist E."/>
            <person name="Daum C."/>
            <person name="Ramamoorthy G.K."/>
            <person name="Gryganskyi A."/>
            <person name="Culley D."/>
            <person name="Magnuson J.K."/>
            <person name="James T.Y."/>
            <person name="O'Malley M.A."/>
            <person name="Stajich J.E."/>
            <person name="Spatafora J.W."/>
            <person name="Visel A."/>
            <person name="Grigoriev I.V."/>
        </authorList>
    </citation>
    <scope>NUCLEOTIDE SEQUENCE [LARGE SCALE GENOMIC DNA]</scope>
    <source>
        <strain evidence="1 2">NRRL 2496</strain>
    </source>
</reference>
<organism evidence="1 2">
    <name type="scientific">Syncephalastrum racemosum</name>
    <name type="common">Filamentous fungus</name>
    <dbReference type="NCBI Taxonomy" id="13706"/>
    <lineage>
        <taxon>Eukaryota</taxon>
        <taxon>Fungi</taxon>
        <taxon>Fungi incertae sedis</taxon>
        <taxon>Mucoromycota</taxon>
        <taxon>Mucoromycotina</taxon>
        <taxon>Mucoromycetes</taxon>
        <taxon>Mucorales</taxon>
        <taxon>Syncephalastraceae</taxon>
        <taxon>Syncephalastrum</taxon>
    </lineage>
</organism>
<evidence type="ECO:0000313" key="1">
    <source>
        <dbReference type="EMBL" id="ORY99314.1"/>
    </source>
</evidence>
<sequence>MSLLYCKAYFCAHFTRIACEMRPPDLCTSSAFANLDDTDNMSKDYLRVILWNLKLHGWRWHIKQLEVAYYVNGCEMEVAYSILGGGMEFETPWLEVAYKATGGGILCEWL</sequence>
<evidence type="ECO:0000313" key="2">
    <source>
        <dbReference type="Proteomes" id="UP000242180"/>
    </source>
</evidence>
<protein>
    <submittedName>
        <fullName evidence="1">Uncharacterized protein</fullName>
    </submittedName>
</protein>
<proteinExistence type="predicted"/>
<gene>
    <name evidence="1" type="ORF">BCR43DRAFT_489076</name>
</gene>
<dbReference type="EMBL" id="MCGN01000003">
    <property type="protein sequence ID" value="ORY99314.1"/>
    <property type="molecule type" value="Genomic_DNA"/>
</dbReference>
<dbReference type="InParanoid" id="A0A1X2HJP0"/>